<dbReference type="SUPFAM" id="SSF50814">
    <property type="entry name" value="Lipocalins"/>
    <property type="match status" value="1"/>
</dbReference>
<dbReference type="Pfam" id="PF08768">
    <property type="entry name" value="THAP4_heme-bd"/>
    <property type="match status" value="1"/>
</dbReference>
<organism evidence="3 4">
    <name type="scientific">Pomacea canaliculata</name>
    <name type="common">Golden apple snail</name>
    <dbReference type="NCBI Taxonomy" id="400727"/>
    <lineage>
        <taxon>Eukaryota</taxon>
        <taxon>Metazoa</taxon>
        <taxon>Spiralia</taxon>
        <taxon>Lophotrochozoa</taxon>
        <taxon>Mollusca</taxon>
        <taxon>Gastropoda</taxon>
        <taxon>Caenogastropoda</taxon>
        <taxon>Architaenioglossa</taxon>
        <taxon>Ampullarioidea</taxon>
        <taxon>Ampullariidae</taxon>
        <taxon>Pomacea</taxon>
    </lineage>
</organism>
<comment type="caution">
    <text evidence="3">The sequence shown here is derived from an EMBL/GenBank/DDBJ whole genome shotgun (WGS) entry which is preliminary data.</text>
</comment>
<dbReference type="InterPro" id="IPR012674">
    <property type="entry name" value="Calycin"/>
</dbReference>
<dbReference type="EMBL" id="PZQS01000014">
    <property type="protein sequence ID" value="PVD18273.1"/>
    <property type="molecule type" value="Genomic_DNA"/>
</dbReference>
<evidence type="ECO:0000313" key="4">
    <source>
        <dbReference type="Proteomes" id="UP000245119"/>
    </source>
</evidence>
<evidence type="ECO:0000256" key="1">
    <source>
        <dbReference type="ARBA" id="ARBA00036993"/>
    </source>
</evidence>
<evidence type="ECO:0000313" key="3">
    <source>
        <dbReference type="EMBL" id="PVD18273.1"/>
    </source>
</evidence>
<sequence length="158" mass="18276">MMNDAIKPLAWLLGRWQAEKGQGVYPTISDFKYGEEVEFFHVGQPNVQFSFYSWNPETKRPMHREIGFIRIKPGTNKVALMCAHNFGVSEVQEGEVTENRLQAETVGITRMSFAKDPETKKVSRIFCRTDDELEQVVSMETSNTPMTEHLRIKYKKVQ</sequence>
<dbReference type="Gene3D" id="2.40.128.20">
    <property type="match status" value="1"/>
</dbReference>
<dbReference type="OrthoDB" id="58529at2759"/>
<protein>
    <recommendedName>
        <fullName evidence="2">THAP4-like heme-binding domain-containing protein</fullName>
    </recommendedName>
</protein>
<dbReference type="AlphaFoldDB" id="A0A2T7NAS2"/>
<dbReference type="CDD" id="cd07828">
    <property type="entry name" value="lipocalin_heme-bd-THAP4-like"/>
    <property type="match status" value="1"/>
</dbReference>
<evidence type="ECO:0000259" key="2">
    <source>
        <dbReference type="Pfam" id="PF08768"/>
    </source>
</evidence>
<dbReference type="GO" id="GO:0008289">
    <property type="term" value="F:lipid binding"/>
    <property type="evidence" value="ECO:0007669"/>
    <property type="project" value="UniProtKB-KW"/>
</dbReference>
<reference evidence="3 4" key="1">
    <citation type="submission" date="2018-04" db="EMBL/GenBank/DDBJ databases">
        <title>The genome of golden apple snail Pomacea canaliculata provides insight into stress tolerance and invasive adaptation.</title>
        <authorList>
            <person name="Liu C."/>
            <person name="Liu B."/>
            <person name="Ren Y."/>
            <person name="Zhang Y."/>
            <person name="Wang H."/>
            <person name="Li S."/>
            <person name="Jiang F."/>
            <person name="Yin L."/>
            <person name="Zhang G."/>
            <person name="Qian W."/>
            <person name="Fan W."/>
        </authorList>
    </citation>
    <scope>NUCLEOTIDE SEQUENCE [LARGE SCALE GENOMIC DNA]</scope>
    <source>
        <strain evidence="3">SZHN2017</strain>
        <tissue evidence="3">Muscle</tissue>
    </source>
</reference>
<dbReference type="PANTHER" id="PTHR15854">
    <property type="entry name" value="THAP4 PROTEIN"/>
    <property type="match status" value="1"/>
</dbReference>
<comment type="catalytic activity">
    <reaction evidence="1">
        <text>peroxynitrite = nitrate</text>
        <dbReference type="Rhea" id="RHEA:63116"/>
        <dbReference type="ChEBI" id="CHEBI:17632"/>
        <dbReference type="ChEBI" id="CHEBI:25941"/>
    </reaction>
    <physiologicalReaction direction="left-to-right" evidence="1">
        <dbReference type="Rhea" id="RHEA:63117"/>
    </physiologicalReaction>
</comment>
<accession>A0A2T7NAS2</accession>
<dbReference type="PANTHER" id="PTHR15854:SF4">
    <property type="entry name" value="PEROXYNITRITE ISOMERASE THAP4"/>
    <property type="match status" value="1"/>
</dbReference>
<keyword evidence="4" id="KW-1185">Reference proteome</keyword>
<proteinExistence type="predicted"/>
<feature type="domain" description="THAP4-like heme-binding" evidence="2">
    <location>
        <begin position="6"/>
        <end position="156"/>
    </location>
</feature>
<dbReference type="InterPro" id="IPR014878">
    <property type="entry name" value="THAP4-like_heme-bd"/>
</dbReference>
<name>A0A2T7NAS2_POMCA</name>
<dbReference type="Proteomes" id="UP000245119">
    <property type="component" value="Linkage Group LG14"/>
</dbReference>
<gene>
    <name evidence="3" type="ORF">C0Q70_20822</name>
</gene>
<dbReference type="InterPro" id="IPR045165">
    <property type="entry name" value="Nitrobindin"/>
</dbReference>